<accession>A0A330LJB0</accession>
<proteinExistence type="predicted"/>
<reference evidence="2" key="1">
    <citation type="submission" date="2018-05" db="EMBL/GenBank/DDBJ databases">
        <authorList>
            <person name="Cea G.-C."/>
            <person name="William W."/>
        </authorList>
    </citation>
    <scope>NUCLEOTIDE SEQUENCE [LARGE SCALE GENOMIC DNA]</scope>
    <source>
        <strain evidence="2">DB21MT 5</strain>
    </source>
</reference>
<dbReference type="AlphaFoldDB" id="A0A330LJB0"/>
<protein>
    <submittedName>
        <fullName evidence="1">Uncharacterized protein</fullName>
    </submittedName>
</protein>
<dbReference type="KEGG" id="mya:MORIYA_0191"/>
<dbReference type="Proteomes" id="UP000250163">
    <property type="component" value="Chromosome MORIYA"/>
</dbReference>
<dbReference type="RefSeq" id="WP_232011448.1">
    <property type="nucleotide sequence ID" value="NZ_LS483250.1"/>
</dbReference>
<dbReference type="EMBL" id="LS483250">
    <property type="protein sequence ID" value="SQD76669.1"/>
    <property type="molecule type" value="Genomic_DNA"/>
</dbReference>
<organism evidence="1 2">
    <name type="scientific">Moritella yayanosii</name>
    <dbReference type="NCBI Taxonomy" id="69539"/>
    <lineage>
        <taxon>Bacteria</taxon>
        <taxon>Pseudomonadati</taxon>
        <taxon>Pseudomonadota</taxon>
        <taxon>Gammaproteobacteria</taxon>
        <taxon>Alteromonadales</taxon>
        <taxon>Moritellaceae</taxon>
        <taxon>Moritella</taxon>
    </lineage>
</organism>
<sequence length="52" mass="5720">MHELTSLVEQAILKNPSLQQTAIALQIAYAQRGVTTSGRSQYFAVMNKLGIK</sequence>
<gene>
    <name evidence="1" type="ORF">MORIYA_0191</name>
</gene>
<keyword evidence="2" id="KW-1185">Reference proteome</keyword>
<evidence type="ECO:0000313" key="2">
    <source>
        <dbReference type="Proteomes" id="UP000250163"/>
    </source>
</evidence>
<evidence type="ECO:0000313" key="1">
    <source>
        <dbReference type="EMBL" id="SQD76669.1"/>
    </source>
</evidence>
<name>A0A330LJB0_9GAMM</name>